<sequence>MSSTMHWDPIELWCDSLTLDVDSLAINGDADKEFMDLLASDCFMLDLSDFALLTDVGPESERSSLISSSAGCKVNIVSMEVHSPTHVSTAMPPITSSTKKSTKKCAKKKSSAKPHSRKTKAKVDQATKVMARKIKQRGYERAYRARLRSKRAEDRALLIQLEANIRDALTHKSPVVLQAQSMHQYVNNSRYNHFVELLLEERLLREEHAAFVCDEKWNVSLDMWGCEGKASQSIRYQLNLLSELQKYPTFHNFTW</sequence>
<dbReference type="InParanoid" id="K3W5R4"/>
<dbReference type="EnsemblProtists" id="PYU1_T000305">
    <property type="protein sequence ID" value="PYU1_T000305"/>
    <property type="gene ID" value="PYU1_G000305"/>
</dbReference>
<dbReference type="eggNOG" id="ENOG502T2ZN">
    <property type="taxonomic scope" value="Eukaryota"/>
</dbReference>
<protein>
    <submittedName>
        <fullName evidence="2">Uncharacterized protein</fullName>
    </submittedName>
</protein>
<reference evidence="3" key="1">
    <citation type="journal article" date="2010" name="Genome Biol.">
        <title>Genome sequence of the necrotrophic plant pathogen Pythium ultimum reveals original pathogenicity mechanisms and effector repertoire.</title>
        <authorList>
            <person name="Levesque C.A."/>
            <person name="Brouwer H."/>
            <person name="Cano L."/>
            <person name="Hamilton J.P."/>
            <person name="Holt C."/>
            <person name="Huitema E."/>
            <person name="Raffaele S."/>
            <person name="Robideau G.P."/>
            <person name="Thines M."/>
            <person name="Win J."/>
            <person name="Zerillo M.M."/>
            <person name="Beakes G.W."/>
            <person name="Boore J.L."/>
            <person name="Busam D."/>
            <person name="Dumas B."/>
            <person name="Ferriera S."/>
            <person name="Fuerstenberg S.I."/>
            <person name="Gachon C.M."/>
            <person name="Gaulin E."/>
            <person name="Govers F."/>
            <person name="Grenville-Briggs L."/>
            <person name="Horner N."/>
            <person name="Hostetler J."/>
            <person name="Jiang R.H."/>
            <person name="Johnson J."/>
            <person name="Krajaejun T."/>
            <person name="Lin H."/>
            <person name="Meijer H.J."/>
            <person name="Moore B."/>
            <person name="Morris P."/>
            <person name="Phuntmart V."/>
            <person name="Puiu D."/>
            <person name="Shetty J."/>
            <person name="Stajich J.E."/>
            <person name="Tripathy S."/>
            <person name="Wawra S."/>
            <person name="van West P."/>
            <person name="Whitty B.R."/>
            <person name="Coutinho P.M."/>
            <person name="Henrissat B."/>
            <person name="Martin F."/>
            <person name="Thomas P.D."/>
            <person name="Tyler B.M."/>
            <person name="De Vries R.P."/>
            <person name="Kamoun S."/>
            <person name="Yandell M."/>
            <person name="Tisserat N."/>
            <person name="Buell C.R."/>
        </authorList>
    </citation>
    <scope>NUCLEOTIDE SEQUENCE</scope>
    <source>
        <strain evidence="3">DAOM:BR144</strain>
    </source>
</reference>
<dbReference type="AlphaFoldDB" id="K3W5R4"/>
<reference evidence="3" key="2">
    <citation type="submission" date="2010-04" db="EMBL/GenBank/DDBJ databases">
        <authorList>
            <person name="Buell R."/>
            <person name="Hamilton J."/>
            <person name="Hostetler J."/>
        </authorList>
    </citation>
    <scope>NUCLEOTIDE SEQUENCE [LARGE SCALE GENOMIC DNA]</scope>
    <source>
        <strain evidence="3">DAOM:BR144</strain>
    </source>
</reference>
<dbReference type="VEuPathDB" id="FungiDB:PYU1_G000305"/>
<evidence type="ECO:0000313" key="3">
    <source>
        <dbReference type="Proteomes" id="UP000019132"/>
    </source>
</evidence>
<name>K3W5R4_GLOUD</name>
<dbReference type="Proteomes" id="UP000019132">
    <property type="component" value="Unassembled WGS sequence"/>
</dbReference>
<feature type="compositionally biased region" description="Basic residues" evidence="1">
    <location>
        <begin position="100"/>
        <end position="120"/>
    </location>
</feature>
<keyword evidence="3" id="KW-1185">Reference proteome</keyword>
<proteinExistence type="predicted"/>
<dbReference type="EMBL" id="GL376636">
    <property type="status" value="NOT_ANNOTATED_CDS"/>
    <property type="molecule type" value="Genomic_DNA"/>
</dbReference>
<accession>K3W5R4</accession>
<evidence type="ECO:0000256" key="1">
    <source>
        <dbReference type="SAM" id="MobiDB-lite"/>
    </source>
</evidence>
<organism evidence="2 3">
    <name type="scientific">Globisporangium ultimum (strain ATCC 200006 / CBS 805.95 / DAOM BR144)</name>
    <name type="common">Pythium ultimum</name>
    <dbReference type="NCBI Taxonomy" id="431595"/>
    <lineage>
        <taxon>Eukaryota</taxon>
        <taxon>Sar</taxon>
        <taxon>Stramenopiles</taxon>
        <taxon>Oomycota</taxon>
        <taxon>Peronosporomycetes</taxon>
        <taxon>Pythiales</taxon>
        <taxon>Pythiaceae</taxon>
        <taxon>Globisporangium</taxon>
    </lineage>
</organism>
<feature type="region of interest" description="Disordered" evidence="1">
    <location>
        <begin position="86"/>
        <end position="125"/>
    </location>
</feature>
<dbReference type="HOGENOM" id="CLU_077549_0_0_1"/>
<evidence type="ECO:0000313" key="2">
    <source>
        <dbReference type="EnsemblProtists" id="PYU1_T000305"/>
    </source>
</evidence>
<reference evidence="2" key="3">
    <citation type="submission" date="2015-02" db="UniProtKB">
        <authorList>
            <consortium name="EnsemblProtists"/>
        </authorList>
    </citation>
    <scope>IDENTIFICATION</scope>
    <source>
        <strain evidence="2">DAOM BR144</strain>
    </source>
</reference>